<reference evidence="1 2" key="1">
    <citation type="submission" date="2022-02" db="EMBL/GenBank/DDBJ databases">
        <authorList>
            <person name="Tian F."/>
            <person name="Li J."/>
            <person name="Li F."/>
            <person name="Tong Y."/>
        </authorList>
    </citation>
    <scope>NUCLEOTIDE SEQUENCE [LARGE SCALE GENOMIC DNA]</scope>
</reference>
<gene>
    <name evidence="1" type="ORF">EHEKIMEA_00274</name>
</gene>
<sequence length="81" mass="9632">MKQEIESIKIEFTFGEMSWDGCYVTFQQDWSDYSWFRSENSFVTSSDDELWKSFESVFDDVSKEEFLVAIRAMEKGILLCK</sequence>
<name>A0AAE9G811_9CAUD</name>
<keyword evidence="2" id="KW-1185">Reference proteome</keyword>
<evidence type="ECO:0000313" key="2">
    <source>
        <dbReference type="Proteomes" id="UP000832072"/>
    </source>
</evidence>
<organism evidence="1 2">
    <name type="scientific">Cronobacter phage LPCS28</name>
    <dbReference type="NCBI Taxonomy" id="2924885"/>
    <lineage>
        <taxon>Viruses</taxon>
        <taxon>Duplodnaviria</taxon>
        <taxon>Heunggongvirae</taxon>
        <taxon>Uroviricota</taxon>
        <taxon>Caudoviricetes</taxon>
        <taxon>Pantevenvirales</taxon>
        <taxon>Straboviridae</taxon>
        <taxon>Nanhuvirus</taxon>
        <taxon>Nanhuvirus LPCS28</taxon>
    </lineage>
</organism>
<dbReference type="EMBL" id="OM638103">
    <property type="protein sequence ID" value="UNY47156.1"/>
    <property type="molecule type" value="Genomic_DNA"/>
</dbReference>
<proteinExistence type="predicted"/>
<evidence type="ECO:0000313" key="1">
    <source>
        <dbReference type="EMBL" id="UNY47156.1"/>
    </source>
</evidence>
<protein>
    <submittedName>
        <fullName evidence="1">Uncharacterized protein</fullName>
    </submittedName>
</protein>
<accession>A0AAE9G811</accession>
<dbReference type="Proteomes" id="UP000832072">
    <property type="component" value="Segment"/>
</dbReference>